<feature type="region of interest" description="Disordered" evidence="8">
    <location>
        <begin position="455"/>
        <end position="477"/>
    </location>
</feature>
<dbReference type="InterPro" id="IPR004082">
    <property type="entry name" value="OBERON"/>
</dbReference>
<feature type="compositionally biased region" description="Basic and acidic residues" evidence="8">
    <location>
        <begin position="108"/>
        <end position="120"/>
    </location>
</feature>
<feature type="compositionally biased region" description="Polar residues" evidence="8">
    <location>
        <begin position="796"/>
        <end position="809"/>
    </location>
</feature>
<feature type="compositionally biased region" description="Acidic residues" evidence="8">
    <location>
        <begin position="277"/>
        <end position="295"/>
    </location>
</feature>
<feature type="domain" description="Oberon-like PHD finger" evidence="9">
    <location>
        <begin position="1027"/>
        <end position="1151"/>
    </location>
</feature>
<feature type="compositionally biased region" description="Basic and acidic residues" evidence="8">
    <location>
        <begin position="211"/>
        <end position="221"/>
    </location>
</feature>
<feature type="region of interest" description="Disordered" evidence="8">
    <location>
        <begin position="859"/>
        <end position="907"/>
    </location>
</feature>
<evidence type="ECO:0000256" key="2">
    <source>
        <dbReference type="ARBA" id="ARBA00022723"/>
    </source>
</evidence>
<feature type="compositionally biased region" description="Basic and acidic residues" evidence="8">
    <location>
        <begin position="875"/>
        <end position="898"/>
    </location>
</feature>
<sequence>MKRQRSYSEDLMDGEGNGGKEWVGRRDLSEGTKMRSLKGLDCDGSRAGAGGYKKSSYGGGGGSSRNFGYENEGRASRKRIEVEAEGFVRSGRGDGYGAGRVCSSSSSRRGERGDAREGLRKGGGGFERTEVSRSSRGEYRDGGSDSAKGSPRRLHSAERARCSRSGSFSKRENYENLKFVGKGSRSERERGKRDDARSYGSEGGFGWRRSSSRDVEEDYYHRSVRGGNESSLEDRLNGSSGVGGLSKSPQESKETEDSVKGAELRKGEGMGTHSSSDEMEEGELEPDLEPEPEPESEPRVEQHVEQDQDQDQEQQSGSRRESEPDPVPEQGNRSQEENGEDQGKAHADPEDAREMKEDADSEHIDGEVGSKDIGNGERGELGKEERVNSMSMLDKENDAEEMGDLEMTSDDPASGSDSARKCELETNNEGLHDLNEVEMKQQTAEECGMEERKGANLEAESTMGTAAEASNEPEKAEEKCKELTFSFLCDMPKTVSDDPVKTDAGYRGELKLKSIGMEVEEMGKDKDQGLALSLSNGAFACGKWEERALLISNERKKKAPEEAELGNGTEGTSSRGLQRETHIGTKLDGAKMELSNDVQRQKKPKLEPLQLSLGLPDVSLTLASPNMNAAPASPSRGRSFQSLSHTAHTTHSARTQTARTQTGSDAFTTSISFSGSQTFVHNPSCSNNQNSMDNYEYSVGSHPSFQGNSDQVSHGNWNATYSNEQTSYDNNVVIGGASQDMLKQRREVPLYQRILQNGNLPTPQVSQGMFGGSSRGQASSDRDSIGYDRAAINSKNQGNFSIAQGQQVRNSERSLGRSNSLERQAKYLMAQEHQARSSDGNLGRYNGPERHAVFPRELSEQWKEVRSSPTQSVGSREKGSDQRKQINRDSSKSDRERAVIPQKGHQGRCVEQSAPGAFLSIERILNDIITEPIPVISQRLQDMPSKALQHLRDCLGELIEKNEKCDEFFALQRKLQRRTDLTQEMLLQAHRVQLEILVALKTGIQAFLLHNNLPSLELVEVFLQSRCRNMACKSILPVDDCECKICSQKSGFCSACMCLVCSKFDFASNTCSWVGCDVCLHWCHTDCGIRMSHIRNGRSINGAPGTTEMQFHCIGCEHASEMFGFVKEVFKTCAKGWDVETLAKELDCVRRIFQESEDPRGKQLWSKSEQALAKLESKADPSEVCISFIAFLAECDAKITTTSSFSAKEPVRSNQGDASNRVPITVREAVYNIPSGSNEKIGTSATSERARTVLQNYDREVEGRPSEAVELQYNRSRNKAEIDELESIVRIKQAEAKMFQVRADDARREAEGLKRIAIAKNEKIEEEYACKLAKLCLAEVEERRRHKLEELQILERAQRDYFTMKMRMEADIKDLLMKMDATKRRF</sequence>
<keyword evidence="3" id="KW-0863">Zinc-finger</keyword>
<feature type="compositionally biased region" description="Basic and acidic residues" evidence="8">
    <location>
        <begin position="250"/>
        <end position="268"/>
    </location>
</feature>
<feature type="compositionally biased region" description="Basic and acidic residues" evidence="8">
    <location>
        <begin position="296"/>
        <end position="306"/>
    </location>
</feature>
<feature type="region of interest" description="Disordered" evidence="8">
    <location>
        <begin position="625"/>
        <end position="661"/>
    </location>
</feature>
<feature type="compositionally biased region" description="Polar residues" evidence="8">
    <location>
        <begin position="758"/>
        <end position="767"/>
    </location>
</feature>
<proteinExistence type="predicted"/>
<feature type="compositionally biased region" description="Gly residues" evidence="8">
    <location>
        <begin position="47"/>
        <end position="63"/>
    </location>
</feature>
<feature type="compositionally biased region" description="Acidic residues" evidence="8">
    <location>
        <begin position="397"/>
        <end position="409"/>
    </location>
</feature>
<dbReference type="GO" id="GO:0010492">
    <property type="term" value="P:maintenance of shoot apical meristem identity"/>
    <property type="evidence" value="ECO:0007669"/>
    <property type="project" value="TreeGrafter"/>
</dbReference>
<dbReference type="PANTHER" id="PTHR21736">
    <property type="entry name" value="VERNALIZATION-INSENSITIVE PROTEIN 3"/>
    <property type="match status" value="1"/>
</dbReference>
<evidence type="ECO:0000256" key="3">
    <source>
        <dbReference type="ARBA" id="ARBA00022771"/>
    </source>
</evidence>
<keyword evidence="2" id="KW-0479">Metal-binding</keyword>
<evidence type="ECO:0000256" key="6">
    <source>
        <dbReference type="ARBA" id="ARBA00023242"/>
    </source>
</evidence>
<feature type="coiled-coil region" evidence="7">
    <location>
        <begin position="1307"/>
        <end position="1385"/>
    </location>
</feature>
<reference evidence="11" key="1">
    <citation type="submission" date="2015-02" db="EMBL/GenBank/DDBJ databases">
        <title>A transcriptome of Wollemia nobilis - a relic of Gondwana.</title>
        <authorList>
            <person name="Chia J.Y."/>
            <person name="Leong Y.S."/>
            <person name="Abdul Karim S."/>
            <person name="Wan Azmi N."/>
            <person name="Hercus R."/>
            <person name="Croft L."/>
        </authorList>
    </citation>
    <scope>NUCLEOTIDE SEQUENCE</scope>
    <source>
        <strain evidence="11">MaeBrown</strain>
        <tissue evidence="11">Leaf</tissue>
    </source>
</reference>
<name>A0A0C9RWD0_9CONI</name>
<dbReference type="GO" id="GO:0010468">
    <property type="term" value="P:regulation of gene expression"/>
    <property type="evidence" value="ECO:0007669"/>
    <property type="project" value="TreeGrafter"/>
</dbReference>
<feature type="region of interest" description="Disordered" evidence="8">
    <location>
        <begin position="1"/>
        <end position="420"/>
    </location>
</feature>
<feature type="compositionally biased region" description="Basic and acidic residues" evidence="8">
    <location>
        <begin position="184"/>
        <end position="197"/>
    </location>
</feature>
<feature type="region of interest" description="Disordered" evidence="8">
    <location>
        <begin position="758"/>
        <end position="783"/>
    </location>
</feature>
<dbReference type="InterPro" id="IPR032535">
    <property type="entry name" value="Oberon_CC"/>
</dbReference>
<evidence type="ECO:0000256" key="1">
    <source>
        <dbReference type="ARBA" id="ARBA00004123"/>
    </source>
</evidence>
<organism evidence="11">
    <name type="scientific">Wollemia nobilis</name>
    <dbReference type="NCBI Taxonomy" id="56998"/>
    <lineage>
        <taxon>Eukaryota</taxon>
        <taxon>Viridiplantae</taxon>
        <taxon>Streptophyta</taxon>
        <taxon>Embryophyta</taxon>
        <taxon>Tracheophyta</taxon>
        <taxon>Spermatophyta</taxon>
        <taxon>Pinopsida</taxon>
        <taxon>Pinidae</taxon>
        <taxon>Conifers II</taxon>
        <taxon>Araucariales</taxon>
        <taxon>Araucariaceae</taxon>
        <taxon>Wollemia</taxon>
    </lineage>
</organism>
<dbReference type="GO" id="GO:0008270">
    <property type="term" value="F:zinc ion binding"/>
    <property type="evidence" value="ECO:0007669"/>
    <property type="project" value="UniProtKB-KW"/>
</dbReference>
<feature type="compositionally biased region" description="Basic and acidic residues" evidence="8">
    <location>
        <begin position="341"/>
        <end position="387"/>
    </location>
</feature>
<evidence type="ECO:0000256" key="4">
    <source>
        <dbReference type="ARBA" id="ARBA00022833"/>
    </source>
</evidence>
<dbReference type="Pfam" id="PF16312">
    <property type="entry name" value="Oberon_cc"/>
    <property type="match status" value="1"/>
</dbReference>
<dbReference type="GO" id="GO:0010078">
    <property type="term" value="P:maintenance of root meristem identity"/>
    <property type="evidence" value="ECO:0007669"/>
    <property type="project" value="TreeGrafter"/>
</dbReference>
<dbReference type="InterPro" id="IPR047578">
    <property type="entry name" value="OBE1-like_PHD"/>
</dbReference>
<feature type="compositionally biased region" description="Basic and acidic residues" evidence="8">
    <location>
        <begin position="71"/>
        <end position="82"/>
    </location>
</feature>
<dbReference type="InterPro" id="IPR032881">
    <property type="entry name" value="Oberon-like_PHD"/>
</dbReference>
<dbReference type="PRINTS" id="PR01544">
    <property type="entry name" value="ARATH130DUF"/>
</dbReference>
<evidence type="ECO:0000256" key="7">
    <source>
        <dbReference type="SAM" id="Coils"/>
    </source>
</evidence>
<dbReference type="GO" id="GO:0005634">
    <property type="term" value="C:nucleus"/>
    <property type="evidence" value="ECO:0007669"/>
    <property type="project" value="UniProtKB-SubCell"/>
</dbReference>
<dbReference type="GO" id="GO:0010071">
    <property type="term" value="P:root meristem specification"/>
    <property type="evidence" value="ECO:0007669"/>
    <property type="project" value="TreeGrafter"/>
</dbReference>
<evidence type="ECO:0000259" key="10">
    <source>
        <dbReference type="Pfam" id="PF16312"/>
    </source>
</evidence>
<feature type="domain" description="Oberon coiled-coil region" evidence="10">
    <location>
        <begin position="1249"/>
        <end position="1376"/>
    </location>
</feature>
<accession>A0A0C9RWD0</accession>
<comment type="subcellular location">
    <subcellularLocation>
        <location evidence="1">Nucleus</location>
    </subcellularLocation>
</comment>
<keyword evidence="6" id="KW-0539">Nucleus</keyword>
<feature type="compositionally biased region" description="Basic and acidic residues" evidence="8">
    <location>
        <begin position="22"/>
        <end position="44"/>
    </location>
</feature>
<feature type="region of interest" description="Disordered" evidence="8">
    <location>
        <begin position="796"/>
        <end position="818"/>
    </location>
</feature>
<feature type="compositionally biased region" description="Basic and acidic residues" evidence="8">
    <location>
        <begin position="127"/>
        <end position="143"/>
    </location>
</feature>
<dbReference type="EMBL" id="GCHU01008974">
    <property type="protein sequence ID" value="JAG88279.1"/>
    <property type="molecule type" value="Transcribed_RNA"/>
</dbReference>
<evidence type="ECO:0000256" key="5">
    <source>
        <dbReference type="ARBA" id="ARBA00023054"/>
    </source>
</evidence>
<evidence type="ECO:0000313" key="11">
    <source>
        <dbReference type="EMBL" id="JAG88279.1"/>
    </source>
</evidence>
<keyword evidence="5 7" id="KW-0175">Coiled coil</keyword>
<dbReference type="PANTHER" id="PTHR21736:SF20">
    <property type="entry name" value="PROTEIN OBERON 4"/>
    <property type="match status" value="1"/>
</dbReference>
<keyword evidence="4" id="KW-0862">Zinc</keyword>
<feature type="region of interest" description="Disordered" evidence="8">
    <location>
        <begin position="555"/>
        <end position="584"/>
    </location>
</feature>
<dbReference type="Pfam" id="PF07227">
    <property type="entry name" value="PHD_Oberon"/>
    <property type="match status" value="1"/>
</dbReference>
<dbReference type="CDD" id="cd15612">
    <property type="entry name" value="PHD_OBE1_like"/>
    <property type="match status" value="1"/>
</dbReference>
<evidence type="ECO:0000259" key="9">
    <source>
        <dbReference type="Pfam" id="PF07227"/>
    </source>
</evidence>
<evidence type="ECO:0000256" key="8">
    <source>
        <dbReference type="SAM" id="MobiDB-lite"/>
    </source>
</evidence>
<protein>
    <submittedName>
        <fullName evidence="11">TSA: Wollemia nobilis Ref_Wollemi_Transcript_9027_4695 transcribed RNA sequence</fullName>
    </submittedName>
</protein>